<accession>A0ABW2PGG8</accession>
<evidence type="ECO:0000313" key="2">
    <source>
        <dbReference type="EMBL" id="MFC7387050.1"/>
    </source>
</evidence>
<dbReference type="EC" id="2.1.1.-" evidence="2"/>
<dbReference type="RefSeq" id="WP_380830727.1">
    <property type="nucleotide sequence ID" value="NZ_JBHTCG010000033.1"/>
</dbReference>
<keyword evidence="2" id="KW-0808">Transferase</keyword>
<dbReference type="PIRSF" id="PIRSF017393">
    <property type="entry name" value="MTase_SAV2177"/>
    <property type="match status" value="1"/>
</dbReference>
<dbReference type="InterPro" id="IPR029063">
    <property type="entry name" value="SAM-dependent_MTases_sf"/>
</dbReference>
<comment type="caution">
    <text evidence="2">The sequence shown here is derived from an EMBL/GenBank/DDBJ whole genome shotgun (WGS) entry which is preliminary data.</text>
</comment>
<reference evidence="3" key="1">
    <citation type="journal article" date="2019" name="Int. J. Syst. Evol. Microbiol.">
        <title>The Global Catalogue of Microorganisms (GCM) 10K type strain sequencing project: providing services to taxonomists for standard genome sequencing and annotation.</title>
        <authorList>
            <consortium name="The Broad Institute Genomics Platform"/>
            <consortium name="The Broad Institute Genome Sequencing Center for Infectious Disease"/>
            <person name="Wu L."/>
            <person name="Ma J."/>
        </authorList>
    </citation>
    <scope>NUCLEOTIDE SEQUENCE [LARGE SCALE GENOMIC DNA]</scope>
    <source>
        <strain evidence="3">CECT 7649</strain>
    </source>
</reference>
<dbReference type="Gene3D" id="3.40.50.150">
    <property type="entry name" value="Vaccinia Virus protein VP39"/>
    <property type="match status" value="1"/>
</dbReference>
<sequence length="295" mass="32161">MAEDRTPSNPASETELPAAETEVPANAPDDLERPAPPRINTSVPHSARIWNYLLGGKDNYPVDRMAGDKVREVFPGMVDIARHSRHMLTRAVRFLADEAGIRQFLDIGTGLPTVDNTHEVAQRLAPESRIVYVDNDPLVLVHAQALLTSTPEGATDYIEADVRDPELILAEAAKTLDFTKPTALMLMGILGLVPDYDEARSIVNRLMDALPSGSYLALYDGADTDPSYVEALRRHNAGPDVVGYTPRSPEQIAGYFEGFTVLEPGIVSVSRWRVDPGLWKQAAEVACVGGVAYKS</sequence>
<protein>
    <submittedName>
        <fullName evidence="2">SAM-dependent methyltransferase</fullName>
        <ecNumber evidence="2">2.1.1.-</ecNumber>
    </submittedName>
</protein>
<evidence type="ECO:0000313" key="3">
    <source>
        <dbReference type="Proteomes" id="UP001596496"/>
    </source>
</evidence>
<proteinExistence type="predicted"/>
<dbReference type="Proteomes" id="UP001596496">
    <property type="component" value="Unassembled WGS sequence"/>
</dbReference>
<keyword evidence="2" id="KW-0489">Methyltransferase</keyword>
<keyword evidence="3" id="KW-1185">Reference proteome</keyword>
<dbReference type="Pfam" id="PF04672">
    <property type="entry name" value="Methyltransf_19"/>
    <property type="match status" value="1"/>
</dbReference>
<dbReference type="GO" id="GO:0008168">
    <property type="term" value="F:methyltransferase activity"/>
    <property type="evidence" value="ECO:0007669"/>
    <property type="project" value="UniProtKB-KW"/>
</dbReference>
<organism evidence="2 3">
    <name type="scientific">Sphaerisporangium rhizosphaerae</name>
    <dbReference type="NCBI Taxonomy" id="2269375"/>
    <lineage>
        <taxon>Bacteria</taxon>
        <taxon>Bacillati</taxon>
        <taxon>Actinomycetota</taxon>
        <taxon>Actinomycetes</taxon>
        <taxon>Streptosporangiales</taxon>
        <taxon>Streptosporangiaceae</taxon>
        <taxon>Sphaerisporangium</taxon>
    </lineage>
</organism>
<dbReference type="InterPro" id="IPR006764">
    <property type="entry name" value="SAM_dep_MeTrfase_SAV2177_type"/>
</dbReference>
<dbReference type="GO" id="GO:0032259">
    <property type="term" value="P:methylation"/>
    <property type="evidence" value="ECO:0007669"/>
    <property type="project" value="UniProtKB-KW"/>
</dbReference>
<dbReference type="SUPFAM" id="SSF53335">
    <property type="entry name" value="S-adenosyl-L-methionine-dependent methyltransferases"/>
    <property type="match status" value="1"/>
</dbReference>
<gene>
    <name evidence="2" type="ORF">ACFQSB_32905</name>
</gene>
<feature type="region of interest" description="Disordered" evidence="1">
    <location>
        <begin position="1"/>
        <end position="40"/>
    </location>
</feature>
<name>A0ABW2PGG8_9ACTN</name>
<evidence type="ECO:0000256" key="1">
    <source>
        <dbReference type="SAM" id="MobiDB-lite"/>
    </source>
</evidence>
<dbReference type="EMBL" id="JBHTCG010000033">
    <property type="protein sequence ID" value="MFC7387050.1"/>
    <property type="molecule type" value="Genomic_DNA"/>
</dbReference>